<dbReference type="PANTHER" id="PTHR45436:SF16">
    <property type="entry name" value="HISTIDINE KINASE"/>
    <property type="match status" value="1"/>
</dbReference>
<reference evidence="14 15" key="1">
    <citation type="journal article" date="2021" name="Microbiol. Resour. Announc.">
        <title>Draft Genome Sequence of Coralloluteibacterium stylophorae LMG 29479T.</title>
        <authorList>
            <person name="Karlyshev A.V."/>
            <person name="Kudryashova E.B."/>
            <person name="Ariskina E.V."/>
            <person name="Conroy A.P."/>
            <person name="Abidueva E.Y."/>
        </authorList>
    </citation>
    <scope>NUCLEOTIDE SEQUENCE [LARGE SCALE GENOMIC DNA]</scope>
    <source>
        <strain evidence="14 15">LMG 29479</strain>
    </source>
</reference>
<dbReference type="Proteomes" id="UP000675747">
    <property type="component" value="Unassembled WGS sequence"/>
</dbReference>
<evidence type="ECO:0000256" key="3">
    <source>
        <dbReference type="ARBA" id="ARBA00012438"/>
    </source>
</evidence>
<dbReference type="GO" id="GO:0000155">
    <property type="term" value="F:phosphorelay sensor kinase activity"/>
    <property type="evidence" value="ECO:0007669"/>
    <property type="project" value="InterPro"/>
</dbReference>
<comment type="caution">
    <text evidence="13">The sequence shown here is derived from an EMBL/GenBank/DDBJ whole genome shotgun (WGS) entry which is preliminary data.</text>
</comment>
<dbReference type="PROSITE" id="PS50109">
    <property type="entry name" value="HIS_KIN"/>
    <property type="match status" value="1"/>
</dbReference>
<evidence type="ECO:0000256" key="6">
    <source>
        <dbReference type="ARBA" id="ARBA00022692"/>
    </source>
</evidence>
<evidence type="ECO:0000313" key="13">
    <source>
        <dbReference type="EMBL" id="MBR0561780.1"/>
    </source>
</evidence>
<name>A0A8J7VRJ7_9GAMM</name>
<dbReference type="PANTHER" id="PTHR45436">
    <property type="entry name" value="SENSOR HISTIDINE KINASE YKOH"/>
    <property type="match status" value="1"/>
</dbReference>
<dbReference type="Gene3D" id="1.10.287.130">
    <property type="match status" value="1"/>
</dbReference>
<dbReference type="PROSITE" id="PS50885">
    <property type="entry name" value="HAMP"/>
    <property type="match status" value="1"/>
</dbReference>
<evidence type="ECO:0000256" key="9">
    <source>
        <dbReference type="ARBA" id="ARBA00023012"/>
    </source>
</evidence>
<feature type="domain" description="Histidine kinase" evidence="11">
    <location>
        <begin position="220"/>
        <end position="428"/>
    </location>
</feature>
<keyword evidence="5" id="KW-0808">Transferase</keyword>
<dbReference type="InterPro" id="IPR003660">
    <property type="entry name" value="HAMP_dom"/>
</dbReference>
<dbReference type="SUPFAM" id="SSF47384">
    <property type="entry name" value="Homodimeric domain of signal transducing histidine kinase"/>
    <property type="match status" value="1"/>
</dbReference>
<evidence type="ECO:0000313" key="14">
    <source>
        <dbReference type="EMBL" id="MBS7457076.1"/>
    </source>
</evidence>
<evidence type="ECO:0000259" key="11">
    <source>
        <dbReference type="PROSITE" id="PS50109"/>
    </source>
</evidence>
<evidence type="ECO:0000256" key="5">
    <source>
        <dbReference type="ARBA" id="ARBA00022679"/>
    </source>
</evidence>
<evidence type="ECO:0000256" key="10">
    <source>
        <dbReference type="SAM" id="Phobius"/>
    </source>
</evidence>
<evidence type="ECO:0000259" key="12">
    <source>
        <dbReference type="PROSITE" id="PS50885"/>
    </source>
</evidence>
<dbReference type="EMBL" id="JAGQFT020000004">
    <property type="protein sequence ID" value="MBS7457076.1"/>
    <property type="molecule type" value="Genomic_DNA"/>
</dbReference>
<dbReference type="SUPFAM" id="SSF55874">
    <property type="entry name" value="ATPase domain of HSP90 chaperone/DNA topoisomerase II/histidine kinase"/>
    <property type="match status" value="1"/>
</dbReference>
<organism evidence="13">
    <name type="scientific">Coralloluteibacterium stylophorae</name>
    <dbReference type="NCBI Taxonomy" id="1776034"/>
    <lineage>
        <taxon>Bacteria</taxon>
        <taxon>Pseudomonadati</taxon>
        <taxon>Pseudomonadota</taxon>
        <taxon>Gammaproteobacteria</taxon>
        <taxon>Lysobacterales</taxon>
        <taxon>Lysobacteraceae</taxon>
        <taxon>Coralloluteibacterium</taxon>
    </lineage>
</organism>
<comment type="subcellular location">
    <subcellularLocation>
        <location evidence="2">Membrane</location>
    </subcellularLocation>
</comment>
<dbReference type="InterPro" id="IPR036890">
    <property type="entry name" value="HATPase_C_sf"/>
</dbReference>
<evidence type="ECO:0000256" key="4">
    <source>
        <dbReference type="ARBA" id="ARBA00022553"/>
    </source>
</evidence>
<gene>
    <name evidence="14" type="ORF">KB893_007995</name>
    <name evidence="13" type="ORF">KB893_04490</name>
</gene>
<keyword evidence="9" id="KW-0902">Two-component regulatory system</keyword>
<dbReference type="InterPro" id="IPR003661">
    <property type="entry name" value="HisK_dim/P_dom"/>
</dbReference>
<evidence type="ECO:0000256" key="7">
    <source>
        <dbReference type="ARBA" id="ARBA00022777"/>
    </source>
</evidence>
<accession>A0A8J7VRJ7</accession>
<feature type="domain" description="HAMP" evidence="12">
    <location>
        <begin position="158"/>
        <end position="212"/>
    </location>
</feature>
<keyword evidence="15" id="KW-1185">Reference proteome</keyword>
<comment type="catalytic activity">
    <reaction evidence="1">
        <text>ATP + protein L-histidine = ADP + protein N-phospho-L-histidine.</text>
        <dbReference type="EC" id="2.7.13.3"/>
    </reaction>
</comment>
<dbReference type="InterPro" id="IPR036097">
    <property type="entry name" value="HisK_dim/P_sf"/>
</dbReference>
<evidence type="ECO:0000256" key="2">
    <source>
        <dbReference type="ARBA" id="ARBA00004370"/>
    </source>
</evidence>
<dbReference type="Pfam" id="PF00512">
    <property type="entry name" value="HisKA"/>
    <property type="match status" value="1"/>
</dbReference>
<dbReference type="AlphaFoldDB" id="A0A8J7VRJ7"/>
<keyword evidence="10" id="KW-0472">Membrane</keyword>
<dbReference type="SMART" id="SM00388">
    <property type="entry name" value="HisKA"/>
    <property type="match status" value="1"/>
</dbReference>
<dbReference type="EMBL" id="JAGQFT010000021">
    <property type="protein sequence ID" value="MBR0561780.1"/>
    <property type="molecule type" value="Genomic_DNA"/>
</dbReference>
<feature type="transmembrane region" description="Helical" evidence="10">
    <location>
        <begin position="134"/>
        <end position="157"/>
    </location>
</feature>
<dbReference type="InterPro" id="IPR005467">
    <property type="entry name" value="His_kinase_dom"/>
</dbReference>
<keyword evidence="4" id="KW-0597">Phosphoprotein</keyword>
<proteinExistence type="predicted"/>
<dbReference type="InterPro" id="IPR050428">
    <property type="entry name" value="TCS_sensor_his_kinase"/>
</dbReference>
<evidence type="ECO:0000313" key="15">
    <source>
        <dbReference type="Proteomes" id="UP000675747"/>
    </source>
</evidence>
<protein>
    <recommendedName>
        <fullName evidence="3">histidine kinase</fullName>
        <ecNumber evidence="3">2.7.13.3</ecNumber>
    </recommendedName>
</protein>
<dbReference type="GO" id="GO:0005886">
    <property type="term" value="C:plasma membrane"/>
    <property type="evidence" value="ECO:0007669"/>
    <property type="project" value="TreeGrafter"/>
</dbReference>
<dbReference type="RefSeq" id="WP_211925746.1">
    <property type="nucleotide sequence ID" value="NZ_JAGQFT020000004.1"/>
</dbReference>
<dbReference type="Pfam" id="PF02518">
    <property type="entry name" value="HATPase_c"/>
    <property type="match status" value="1"/>
</dbReference>
<dbReference type="EC" id="2.7.13.3" evidence="3"/>
<sequence>MARRRSSLQRQISVGLVLYVLLLSAALAAHGLLVNEQAERRVWQSLLNVEMDHVVARVRERANPPWAPATGLRFYADQAIAASPPPALMRFGPGLHDNVVFDDNEWVVLVRLVGDGRYMLALDIDGFEQDEWRLAAPLLLLAALMALLLALFSICGVRRLVRPLAALAERILELRPDRTGQRIEVGRGGSSELVVIAEALNAYLERNERFVERERVFIDSASHELRTPIAVVAGAADLALARPIDDEAVRAPLQRIARTARAMEQLVVLLLVLARDPARLSAASDRFRLDELLPELVEDHRFLATGKSLEIEVALHASCELVAPVRIVQAAIGNLLRNAIENSDRGRIRVELHPAGVVVIDDPGHGMAPEEVAAIYARIARGGGRESSDEGIGLDLIARLCEHLSWRLVIDSGHGRGTRATLDLGAAVA</sequence>
<dbReference type="CDD" id="cd00082">
    <property type="entry name" value="HisKA"/>
    <property type="match status" value="1"/>
</dbReference>
<keyword evidence="7 13" id="KW-0418">Kinase</keyword>
<dbReference type="Gene3D" id="3.30.565.10">
    <property type="entry name" value="Histidine kinase-like ATPase, C-terminal domain"/>
    <property type="match status" value="1"/>
</dbReference>
<keyword evidence="8 10" id="KW-1133">Transmembrane helix</keyword>
<reference evidence="13" key="2">
    <citation type="submission" date="2021-04" db="EMBL/GenBank/DDBJ databases">
        <authorList>
            <person name="Karlyshev A.V."/>
        </authorList>
    </citation>
    <scope>NUCLEOTIDE SEQUENCE</scope>
    <source>
        <strain evidence="13">LMG 29479</strain>
    </source>
</reference>
<evidence type="ECO:0000256" key="1">
    <source>
        <dbReference type="ARBA" id="ARBA00000085"/>
    </source>
</evidence>
<dbReference type="InterPro" id="IPR003594">
    <property type="entry name" value="HATPase_dom"/>
</dbReference>
<keyword evidence="6 10" id="KW-0812">Transmembrane</keyword>
<dbReference type="SMART" id="SM00387">
    <property type="entry name" value="HATPase_c"/>
    <property type="match status" value="1"/>
</dbReference>
<evidence type="ECO:0000256" key="8">
    <source>
        <dbReference type="ARBA" id="ARBA00022989"/>
    </source>
</evidence>